<protein>
    <recommendedName>
        <fullName evidence="16">WD repeat containing planar cell polarity effector</fullName>
    </recommendedName>
</protein>
<keyword evidence="11" id="KW-0206">Cytoskeleton</keyword>
<dbReference type="GO" id="GO:0044782">
    <property type="term" value="P:cilium organization"/>
    <property type="evidence" value="ECO:0007669"/>
    <property type="project" value="TreeGrafter"/>
</dbReference>
<evidence type="ECO:0008006" key="16">
    <source>
        <dbReference type="Google" id="ProtNLM"/>
    </source>
</evidence>
<dbReference type="GO" id="GO:0097541">
    <property type="term" value="C:axonemal basal plate"/>
    <property type="evidence" value="ECO:0007669"/>
    <property type="project" value="TreeGrafter"/>
</dbReference>
<keyword evidence="7" id="KW-0677">Repeat</keyword>
<evidence type="ECO:0000256" key="12">
    <source>
        <dbReference type="ARBA" id="ARBA00023273"/>
    </source>
</evidence>
<reference evidence="14" key="3">
    <citation type="submission" date="2025-09" db="UniProtKB">
        <authorList>
            <consortium name="Ensembl"/>
        </authorList>
    </citation>
    <scope>IDENTIFICATION</scope>
</reference>
<keyword evidence="8" id="KW-0970">Cilium biogenesis/degradation</keyword>
<keyword evidence="4" id="KW-1003">Cell membrane</keyword>
<evidence type="ECO:0000256" key="2">
    <source>
        <dbReference type="ARBA" id="ARBA00004430"/>
    </source>
</evidence>
<evidence type="ECO:0000256" key="7">
    <source>
        <dbReference type="ARBA" id="ARBA00022737"/>
    </source>
</evidence>
<evidence type="ECO:0000313" key="14">
    <source>
        <dbReference type="Ensembl" id="ENSAOCP00000065586.1"/>
    </source>
</evidence>
<dbReference type="Pfam" id="PF11768">
    <property type="entry name" value="Frtz"/>
    <property type="match status" value="1"/>
</dbReference>
<dbReference type="GeneID" id="111567597"/>
<evidence type="ECO:0000256" key="13">
    <source>
        <dbReference type="SAM" id="MobiDB-lite"/>
    </source>
</evidence>
<keyword evidence="6" id="KW-0853">WD repeat</keyword>
<organism evidence="14 15">
    <name type="scientific">Amphiprion ocellaris</name>
    <name type="common">Clown anemonefish</name>
    <dbReference type="NCBI Taxonomy" id="80972"/>
    <lineage>
        <taxon>Eukaryota</taxon>
        <taxon>Metazoa</taxon>
        <taxon>Chordata</taxon>
        <taxon>Craniata</taxon>
        <taxon>Vertebrata</taxon>
        <taxon>Euteleostomi</taxon>
        <taxon>Actinopterygii</taxon>
        <taxon>Neopterygii</taxon>
        <taxon>Teleostei</taxon>
        <taxon>Neoteleostei</taxon>
        <taxon>Acanthomorphata</taxon>
        <taxon>Ovalentaria</taxon>
        <taxon>Pomacentridae</taxon>
        <taxon>Amphiprion</taxon>
    </lineage>
</organism>
<proteinExistence type="inferred from homology"/>
<dbReference type="RefSeq" id="XP_054874545.1">
    <property type="nucleotide sequence ID" value="XM_055018570.1"/>
</dbReference>
<evidence type="ECO:0000256" key="10">
    <source>
        <dbReference type="ARBA" id="ARBA00023136"/>
    </source>
</evidence>
<gene>
    <name evidence="14" type="primary">WDPCP</name>
</gene>
<dbReference type="SUPFAM" id="SSF50978">
    <property type="entry name" value="WD40 repeat-like"/>
    <property type="match status" value="1"/>
</dbReference>
<evidence type="ECO:0000256" key="1">
    <source>
        <dbReference type="ARBA" id="ARBA00004236"/>
    </source>
</evidence>
<dbReference type="GO" id="GO:0045184">
    <property type="term" value="P:establishment of protein localization"/>
    <property type="evidence" value="ECO:0007669"/>
    <property type="project" value="TreeGrafter"/>
</dbReference>
<comment type="similarity">
    <text evidence="3">Belongs to the WD repeat fritz family.</text>
</comment>
<dbReference type="GeneTree" id="ENSGT00390000016551"/>
<dbReference type="GO" id="GO:0005886">
    <property type="term" value="C:plasma membrane"/>
    <property type="evidence" value="ECO:0007669"/>
    <property type="project" value="UniProtKB-SubCell"/>
</dbReference>
<evidence type="ECO:0000256" key="4">
    <source>
        <dbReference type="ARBA" id="ARBA00022475"/>
    </source>
</evidence>
<accession>A0AAQ5ZMC8</accession>
<evidence type="ECO:0000256" key="8">
    <source>
        <dbReference type="ARBA" id="ARBA00022794"/>
    </source>
</evidence>
<evidence type="ECO:0000256" key="5">
    <source>
        <dbReference type="ARBA" id="ARBA00022490"/>
    </source>
</evidence>
<dbReference type="Proteomes" id="UP001501940">
    <property type="component" value="Chromosome 16"/>
</dbReference>
<feature type="compositionally biased region" description="Polar residues" evidence="13">
    <location>
        <begin position="615"/>
        <end position="651"/>
    </location>
</feature>
<keyword evidence="15" id="KW-1185">Reference proteome</keyword>
<evidence type="ECO:0000256" key="11">
    <source>
        <dbReference type="ARBA" id="ARBA00023212"/>
    </source>
</evidence>
<dbReference type="InterPro" id="IPR024511">
    <property type="entry name" value="Frtz"/>
</dbReference>
<dbReference type="PANTHER" id="PTHR13667">
    <property type="entry name" value="HOMOLOC-13"/>
    <property type="match status" value="1"/>
</dbReference>
<name>A0AAQ5ZMC8_AMPOC</name>
<dbReference type="InterPro" id="IPR036322">
    <property type="entry name" value="WD40_repeat_dom_sf"/>
</dbReference>
<dbReference type="AlphaFoldDB" id="A0AAQ5ZMC8"/>
<sequence>MAFCLAELHLWSTKTSLQVKDTDIGTYQYYDKGEPALPLEHHYYQEKLHFSEARGYSWTPRNRRPEKLRDSLKELEDLLQTNTCIQTRWRNKRCCQVMLSGGVLVTLTLDGPQLQQVCVDRTLVGRLPAGTVTDAALSDRLILLSFLEQSQVAAVYLNRKNQDSPETGRRTDKLSPSEIKVVSVEVGGQGRRLHRRVGLNLLQDVVLCWWNLEEPDEELWPWTPSNTQRNNLVLLSCSPAEGLKVLSSVRTDSNPLDCIFSLLQPYQVQTVEVPAGPPGSREGSWADSCTYECSRGRLHRLSVTRIPLPSHPISCSRHPSETSLLLGLSDSSLVLYDQRRGVSLLAFCPVPPTLLAWHPAGAVVVVGGGQEELMCFDVGLAPVSVVLVAEEVASSATLRLAQHLRCSGCLEGLQWGSSLDGGPDGADMLMLAFHGGPLAALRFRLGALSGGLMGPLELLQQRLRCGQVGEALGILEAMDWSTRGEESFRGLSSITNHLLRLELTAEREAQLEAALGVFYAPSAPLSDTLLLEYREPISKYARRFFHHLLRHQRFEKAFLLAVDLEDRDLFMDLHYVAGDKGELLLADVARRKANGMEARAIAGSEDPLRNRNGGCDSSFSEQRAERNQTLTDPPVPASSTAQADGGTNQKRPQMETIHVTISPEILRTLRQTGSRGADRDGGNDDEDSGMLRLVHLGMV</sequence>
<dbReference type="PANTHER" id="PTHR13667:SF5">
    <property type="entry name" value="WD REPEAT-CONTAINING AND PLANAR CELL POLARITY EFFECTOR PROTEIN FRITZ HOMOLOG"/>
    <property type="match status" value="1"/>
</dbReference>
<keyword evidence="12" id="KW-0966">Cell projection</keyword>
<feature type="region of interest" description="Disordered" evidence="13">
    <location>
        <begin position="601"/>
        <end position="699"/>
    </location>
</feature>
<keyword evidence="9" id="KW-0969">Cilium</keyword>
<dbReference type="GO" id="GO:0007399">
    <property type="term" value="P:nervous system development"/>
    <property type="evidence" value="ECO:0007669"/>
    <property type="project" value="TreeGrafter"/>
</dbReference>
<keyword evidence="5" id="KW-0963">Cytoplasm</keyword>
<dbReference type="Ensembl" id="ENSAOCT00000066238.1">
    <property type="protein sequence ID" value="ENSAOCP00000065586.1"/>
    <property type="gene ID" value="ENSAOCG00000000997.2"/>
</dbReference>
<evidence type="ECO:0000256" key="6">
    <source>
        <dbReference type="ARBA" id="ARBA00022574"/>
    </source>
</evidence>
<comment type="subcellular location">
    <subcellularLocation>
        <location evidence="1">Cell membrane</location>
    </subcellularLocation>
    <subcellularLocation>
        <location evidence="2">Cytoplasm</location>
        <location evidence="2">Cytoskeleton</location>
        <location evidence="2">Cilium axoneme</location>
    </subcellularLocation>
</comment>
<reference evidence="14 15" key="1">
    <citation type="submission" date="2022-01" db="EMBL/GenBank/DDBJ databases">
        <title>A chromosome-scale genome assembly of the false clownfish, Amphiprion ocellaris.</title>
        <authorList>
            <person name="Ryu T."/>
        </authorList>
    </citation>
    <scope>NUCLEOTIDE SEQUENCE [LARGE SCALE GENOMIC DNA]</scope>
</reference>
<evidence type="ECO:0000313" key="15">
    <source>
        <dbReference type="Proteomes" id="UP001501940"/>
    </source>
</evidence>
<reference evidence="14" key="2">
    <citation type="submission" date="2025-08" db="UniProtKB">
        <authorList>
            <consortium name="Ensembl"/>
        </authorList>
    </citation>
    <scope>IDENTIFICATION</scope>
</reference>
<evidence type="ECO:0000256" key="3">
    <source>
        <dbReference type="ARBA" id="ARBA00006059"/>
    </source>
</evidence>
<keyword evidence="10" id="KW-0472">Membrane</keyword>
<evidence type="ECO:0000256" key="9">
    <source>
        <dbReference type="ARBA" id="ARBA00023069"/>
    </source>
</evidence>